<dbReference type="CDD" id="cd04301">
    <property type="entry name" value="NAT_SF"/>
    <property type="match status" value="1"/>
</dbReference>
<gene>
    <name evidence="2" type="ORF">DX130_08190</name>
</gene>
<dbReference type="GO" id="GO:0016747">
    <property type="term" value="F:acyltransferase activity, transferring groups other than amino-acyl groups"/>
    <property type="evidence" value="ECO:0007669"/>
    <property type="project" value="InterPro"/>
</dbReference>
<dbReference type="InterPro" id="IPR016181">
    <property type="entry name" value="Acyl_CoA_acyltransferase"/>
</dbReference>
<keyword evidence="2" id="KW-0808">Transferase</keyword>
<evidence type="ECO:0000313" key="3">
    <source>
        <dbReference type="Proteomes" id="UP000261905"/>
    </source>
</evidence>
<feature type="domain" description="N-acetyltransferase" evidence="1">
    <location>
        <begin position="9"/>
        <end position="156"/>
    </location>
</feature>
<proteinExistence type="predicted"/>
<evidence type="ECO:0000313" key="2">
    <source>
        <dbReference type="EMBL" id="REK77898.1"/>
    </source>
</evidence>
<dbReference type="Pfam" id="PF00583">
    <property type="entry name" value="Acetyltransf_1"/>
    <property type="match status" value="1"/>
</dbReference>
<sequence length="156" mass="17798">MPMSQSSTIIVKQATLEQLEEVVQLFDAWRVFYGQPSDPEGARSFLFDRFEHSESVIFLAIDQVSGQAVGYTQLFPVFSSISMKRSWILNDLYVDESFRGRGAAQLLLDQVKRFGGLTKAKGIELSTAPDNLRAQALYEKNGYKRDEEFLHYFLTL</sequence>
<dbReference type="SUPFAM" id="SSF55729">
    <property type="entry name" value="Acyl-CoA N-acyltransferases (Nat)"/>
    <property type="match status" value="1"/>
</dbReference>
<comment type="caution">
    <text evidence="2">The sequence shown here is derived from an EMBL/GenBank/DDBJ whole genome shotgun (WGS) entry which is preliminary data.</text>
</comment>
<dbReference type="AlphaFoldDB" id="A0A371PNW8"/>
<dbReference type="OrthoDB" id="9792929at2"/>
<keyword evidence="3" id="KW-1185">Reference proteome</keyword>
<dbReference type="InterPro" id="IPR050276">
    <property type="entry name" value="MshD_Acetyltransferase"/>
</dbReference>
<organism evidence="2 3">
    <name type="scientific">Paenibacillus paeoniae</name>
    <dbReference type="NCBI Taxonomy" id="2292705"/>
    <lineage>
        <taxon>Bacteria</taxon>
        <taxon>Bacillati</taxon>
        <taxon>Bacillota</taxon>
        <taxon>Bacilli</taxon>
        <taxon>Bacillales</taxon>
        <taxon>Paenibacillaceae</taxon>
        <taxon>Paenibacillus</taxon>
    </lineage>
</organism>
<dbReference type="PROSITE" id="PS51186">
    <property type="entry name" value="GNAT"/>
    <property type="match status" value="1"/>
</dbReference>
<dbReference type="PANTHER" id="PTHR43617">
    <property type="entry name" value="L-AMINO ACID N-ACETYLTRANSFERASE"/>
    <property type="match status" value="1"/>
</dbReference>
<dbReference type="EMBL" id="QUBQ01000001">
    <property type="protein sequence ID" value="REK77898.1"/>
    <property type="molecule type" value="Genomic_DNA"/>
</dbReference>
<protein>
    <submittedName>
        <fullName evidence="2">GNAT family N-acetyltransferase</fullName>
    </submittedName>
</protein>
<accession>A0A371PNW8</accession>
<dbReference type="InterPro" id="IPR000182">
    <property type="entry name" value="GNAT_dom"/>
</dbReference>
<evidence type="ECO:0000259" key="1">
    <source>
        <dbReference type="PROSITE" id="PS51186"/>
    </source>
</evidence>
<dbReference type="Proteomes" id="UP000261905">
    <property type="component" value="Unassembled WGS sequence"/>
</dbReference>
<name>A0A371PNW8_9BACL</name>
<dbReference type="Gene3D" id="3.40.630.30">
    <property type="match status" value="1"/>
</dbReference>
<reference evidence="2 3" key="1">
    <citation type="submission" date="2018-08" db="EMBL/GenBank/DDBJ databases">
        <title>Paenibacillus sp. M4BSY-1, whole genome shotgun sequence.</title>
        <authorList>
            <person name="Tuo L."/>
        </authorList>
    </citation>
    <scope>NUCLEOTIDE SEQUENCE [LARGE SCALE GENOMIC DNA]</scope>
    <source>
        <strain evidence="2 3">M4BSY-1</strain>
    </source>
</reference>